<reference evidence="8 9" key="1">
    <citation type="submission" date="2024-02" db="EMBL/GenBank/DDBJ databases">
        <authorList>
            <person name="Chen Y."/>
            <person name="Shah S."/>
            <person name="Dougan E. K."/>
            <person name="Thang M."/>
            <person name="Chan C."/>
        </authorList>
    </citation>
    <scope>NUCLEOTIDE SEQUENCE [LARGE SCALE GENOMIC DNA]</scope>
</reference>
<comment type="similarity">
    <text evidence="2">Belongs to the DNA photolyase class-1 family.</text>
</comment>
<comment type="cofactor">
    <cofactor evidence="1">
        <name>FAD</name>
        <dbReference type="ChEBI" id="CHEBI:57692"/>
    </cofactor>
</comment>
<keyword evidence="6" id="KW-0812">Transmembrane</keyword>
<feature type="transmembrane region" description="Helical" evidence="6">
    <location>
        <begin position="1088"/>
        <end position="1108"/>
    </location>
</feature>
<keyword evidence="3" id="KW-0285">Flavoprotein</keyword>
<evidence type="ECO:0000256" key="2">
    <source>
        <dbReference type="ARBA" id="ARBA00005862"/>
    </source>
</evidence>
<dbReference type="InterPro" id="IPR002081">
    <property type="entry name" value="Cryptochrome/DNA_photolyase_1"/>
</dbReference>
<feature type="transmembrane region" description="Helical" evidence="6">
    <location>
        <begin position="1430"/>
        <end position="1452"/>
    </location>
</feature>
<feature type="transmembrane region" description="Helical" evidence="6">
    <location>
        <begin position="1375"/>
        <end position="1399"/>
    </location>
</feature>
<keyword evidence="9" id="KW-1185">Reference proteome</keyword>
<keyword evidence="6" id="KW-1133">Transmembrane helix</keyword>
<dbReference type="InterPro" id="IPR005101">
    <property type="entry name" value="Cryptochr/Photolyase_FAD-bd"/>
</dbReference>
<dbReference type="PRINTS" id="PR00147">
    <property type="entry name" value="DNAPHOTLYASE"/>
</dbReference>
<dbReference type="InterPro" id="IPR036155">
    <property type="entry name" value="Crypto/Photolyase_N_sf"/>
</dbReference>
<dbReference type="InterPro" id="IPR036134">
    <property type="entry name" value="Crypto/Photolyase_FAD-like_sf"/>
</dbReference>
<keyword evidence="6" id="KW-0472">Membrane</keyword>
<dbReference type="Pfam" id="PF00875">
    <property type="entry name" value="DNA_photolyase"/>
    <property type="match status" value="1"/>
</dbReference>
<gene>
    <name evidence="8" type="ORF">SCF082_LOCUS47296</name>
</gene>
<feature type="transmembrane region" description="Helical" evidence="6">
    <location>
        <begin position="1244"/>
        <end position="1263"/>
    </location>
</feature>
<proteinExistence type="inferred from homology"/>
<dbReference type="PROSITE" id="PS51645">
    <property type="entry name" value="PHR_CRY_ALPHA_BETA"/>
    <property type="match status" value="1"/>
</dbReference>
<feature type="region of interest" description="Disordered" evidence="5">
    <location>
        <begin position="1548"/>
        <end position="1572"/>
    </location>
</feature>
<evidence type="ECO:0000256" key="4">
    <source>
        <dbReference type="ARBA" id="ARBA00022827"/>
    </source>
</evidence>
<feature type="region of interest" description="Disordered" evidence="5">
    <location>
        <begin position="2385"/>
        <end position="2422"/>
    </location>
</feature>
<feature type="transmembrane region" description="Helical" evidence="6">
    <location>
        <begin position="1061"/>
        <end position="1081"/>
    </location>
</feature>
<dbReference type="Pfam" id="PF03441">
    <property type="entry name" value="FAD_binding_7"/>
    <property type="match status" value="1"/>
</dbReference>
<evidence type="ECO:0000313" key="8">
    <source>
        <dbReference type="EMBL" id="CAK9101130.1"/>
    </source>
</evidence>
<evidence type="ECO:0000256" key="5">
    <source>
        <dbReference type="SAM" id="MobiDB-lite"/>
    </source>
</evidence>
<dbReference type="PANTHER" id="PTHR11455:SF22">
    <property type="entry name" value="CRYPTOCHROME DASH"/>
    <property type="match status" value="1"/>
</dbReference>
<evidence type="ECO:0000256" key="6">
    <source>
        <dbReference type="SAM" id="Phobius"/>
    </source>
</evidence>
<dbReference type="Gene3D" id="2.60.120.620">
    <property type="entry name" value="q2cbj1_9rhob like domain"/>
    <property type="match status" value="1"/>
</dbReference>
<dbReference type="InterPro" id="IPR014729">
    <property type="entry name" value="Rossmann-like_a/b/a_fold"/>
</dbReference>
<dbReference type="InterPro" id="IPR006050">
    <property type="entry name" value="DNA_photolyase_N"/>
</dbReference>
<dbReference type="PANTHER" id="PTHR11455">
    <property type="entry name" value="CRYPTOCHROME"/>
    <property type="match status" value="1"/>
</dbReference>
<feature type="transmembrane region" description="Helical" evidence="6">
    <location>
        <begin position="1143"/>
        <end position="1161"/>
    </location>
</feature>
<dbReference type="Proteomes" id="UP001642464">
    <property type="component" value="Unassembled WGS sequence"/>
</dbReference>
<keyword evidence="4" id="KW-0274">FAD</keyword>
<dbReference type="EMBL" id="CAXAMM010041773">
    <property type="protein sequence ID" value="CAK9101130.1"/>
    <property type="molecule type" value="Genomic_DNA"/>
</dbReference>
<feature type="domain" description="Photolyase/cryptochrome alpha/beta" evidence="7">
    <location>
        <begin position="1835"/>
        <end position="1984"/>
    </location>
</feature>
<comment type="caution">
    <text evidence="8">The sequence shown here is derived from an EMBL/GenBank/DDBJ whole genome shotgun (WGS) entry which is preliminary data.</text>
</comment>
<accession>A0ABP0RKK7</accession>
<evidence type="ECO:0000259" key="7">
    <source>
        <dbReference type="PROSITE" id="PS51645"/>
    </source>
</evidence>
<dbReference type="SUPFAM" id="SSF52425">
    <property type="entry name" value="Cryptochrome/photolyase, N-terminal domain"/>
    <property type="match status" value="1"/>
</dbReference>
<protein>
    <submittedName>
        <fullName evidence="8">Cryptochrome DASH</fullName>
    </submittedName>
</protein>
<organism evidence="8 9">
    <name type="scientific">Durusdinium trenchii</name>
    <dbReference type="NCBI Taxonomy" id="1381693"/>
    <lineage>
        <taxon>Eukaryota</taxon>
        <taxon>Sar</taxon>
        <taxon>Alveolata</taxon>
        <taxon>Dinophyceae</taxon>
        <taxon>Suessiales</taxon>
        <taxon>Symbiodiniaceae</taxon>
        <taxon>Durusdinium</taxon>
    </lineage>
</organism>
<dbReference type="SUPFAM" id="SSF48173">
    <property type="entry name" value="Cryptochrome/photolyase FAD-binding domain"/>
    <property type="match status" value="1"/>
</dbReference>
<sequence>MRGVSILSATTGAELFEVKVEEEWRVEELRSVVAKELKLSVKCVILLSDGVGVLEDETFLQDLNASQFQVLRKTWTVTVQDLRDEAEPKVLHIATNPDGTLRELFVKVAEDLHLADAEKPRLRHGDHWLCEWPNETEWDMTVSEVLEPGEVLTLEGVQNAGRGQLAAPLPASLTRRSEVLESNAALSLIDECQKASLLPNHSPYGSGYWAAEEYQQADGPIQSLWPKEEGLLVRLPAILSTGECEIIENESKSLAFGPQTLACFKGTRRYERLVVQDETLAELLWRRAKPLISQALAERFGALRPLGFGCAHGEWELSGLNHCFRVNSYGSEGFLKPHKDAPFSPNMHQRSLCTLLIPIVTSGSTRFYASAKGDACDFRGMTLAEEIAERGGLGHLKSTEVTLEAGKALIFDQGIIHEGLPDIQGKMKMVLRTDLMVTRRVATPALPRRLRLSAEERRDQAKALSFFREAQQLDLKGEHSNDLYERALSYRYWHPSPADLAELRTDQDCTDQETTSMRPWTAQAKAAPLSPNALLERSDFQVFDLAYLKGPVAAFRLRSRGASGGYTGSPPAGDSSSPPGGRTAGHLRAAAMYALNMLGHRAYQKEDESKLYTVDFDPATQTVKAVPLETLLEDAYFARACHGAVYKVVARKPGADAGNADWAADADEVADAANVADAVTAVDVVDVVERDFQAAVDRTHLALTQHCCPCAGVDLLSGMKEEAFVDPHNDPYGYCHGYHVSEHGDLMGDGIVGRYERKDFGLEVRESYCEGERNGAPEGSAAMASDWSRYLSNQLSKKAGLPGLDVLAVATGEERYLCEEYYARCHCGGCSDTYDPPKRGEGLVEPTTRVLNHLIFDFKKHELLIHQHEKVTSSATELFDPLFLWTQLLGHHQTFISNQAEEVTRTAPPATISWRHQGADVTLTRTSKSSAALAHGTTVSDVELSKLSWADGRLTWPGGDLLVERGEELQAFISSTAEQLFPWYTISLAELEASFHHAGENCGVATVLGVTVEHVSLAASDHTNTVLAFVEEDPQTGFSSVGMLLFNKFAVEAFPLECCLVMTQLFFAALFMLVFAFPYIHIGSLRDLCRWCVVVPFYCGMLLTSILALKNAPMSLVIVLRNASPLAALVIERFYPEPLRLSMGMLGAIVMMILGAVMYVSHLSNGHWQGIGWVLLNSGIAVGDRLLQRLLLSKDQHPVEISKSGITFINNAVGLIPVAIAAYCQGEFQRLPLVAATLTPMDQLYIALTCFIGLSICYTGIWAQSLISATSFLVMVNANKFVIIGIEAFGMQTKVLTTVQLLGGTISILGGVLYGKARQAIEEVRPVRSGTARSRAGEGWLRLTLMGPVEMKTAKRWNSRVLDTAVAEVDDNEGFLSMMILSAVTWLLASIAYVLGTVIDVFLELLRMTVFLLPFGLLLGCLGPNSAAGFFLSIALLYRCLAVLGVLFGLFARSVMFATPTEPAARGTKGMRPGGADEKRGKGLKVCDGRSIGVRGKSDIGLEDHLFVQTPEGDEELLVKVPFVSPAKALAEGVVLWRGRVTSHRARDTRDASPVFGTTGPTGGEGAKPKPAAERVNVASAACFSITMRSPCPKHRSKLKGWVCHVDTEFILALVLRQQGRCAYSDVVMEMLLPHSDWRMSLERLDNGIGYEADNCALVAAEFNTGSRFSKRVAVDENSGSSKWSLQKVRDLPAQRLLTVNEHRLLESIEAARARPRALFQPDAFAGLEHRLQDFPGHWRCSTCDLWKPDHCFYLKGGIDGGMLTQCKQCCGARRLSYRLTLRGHIQELLGNARHRHKHGKWHGDFELDVDAVLDMLWSQQGRCFYSDVPLRFAQLNVDWMMSLERLDNSKTYTRDNAVLVALEFNTSDRSGYAVLHLHLVELQLLAGHARVSGVQRCSPRRKEFWRQCVEDLSERLQERGQHLVVRAVEDPAEFFASLCEQLPILRVYAHQEFCDEELQIEASVRRVLAQHGAELCTYWGALTVHHIDDLGFDARDRNQMPWYKGEFQRAAKRRPIREERQVFRWKGGETAALEHLKSYMESGALARYRGATESFAHGSDNPVNGGTRLSPWLAFGCLSARMVVKEARDWERQHGKSCSTSKGVGKIGSTGNRLHTELLFRDFLRFSALAWGTSLFKIGGPFGVTGIPWRKDLELFEKWRLGQTGFPFVDAGMRELAATGYISHLHRQCCAAFLARDLGLDWRMGAEHFESCLLDHTPDANWGNWAYRILQRPCLAETRRSYPLEEHLNTVEVVVWPAVHDAFLEHTLHWVPELSSLPKDLAREPWRTEGRPLKRIPIKPYQDSPLWFCAANRTNWDYEYFWLPGHAWVVQLGAGAGEHPWRDFQLSRDYFRPLIPALNVEIDLDALPLRHAWGDTPPQLRPHIWGGGLRVPQRSPQETSKGKGGSRRGKGGGRAEMSRPQ</sequence>
<name>A0ABP0RKK7_9DINO</name>
<dbReference type="Gene3D" id="1.25.40.80">
    <property type="match status" value="1"/>
</dbReference>
<dbReference type="Gene3D" id="1.10.579.10">
    <property type="entry name" value="DNA Cyclobutane Dipyrimidine Photolyase, subunit A, domain 3"/>
    <property type="match status" value="1"/>
</dbReference>
<evidence type="ECO:0000256" key="3">
    <source>
        <dbReference type="ARBA" id="ARBA00022630"/>
    </source>
</evidence>
<feature type="transmembrane region" description="Helical" evidence="6">
    <location>
        <begin position="1295"/>
        <end position="1315"/>
    </location>
</feature>
<evidence type="ECO:0000256" key="1">
    <source>
        <dbReference type="ARBA" id="ARBA00001974"/>
    </source>
</evidence>
<dbReference type="SUPFAM" id="SSF51197">
    <property type="entry name" value="Clavaminate synthase-like"/>
    <property type="match status" value="1"/>
</dbReference>
<feature type="transmembrane region" description="Helical" evidence="6">
    <location>
        <begin position="1405"/>
        <end position="1423"/>
    </location>
</feature>
<evidence type="ECO:0000313" key="9">
    <source>
        <dbReference type="Proteomes" id="UP001642464"/>
    </source>
</evidence>
<dbReference type="Gene3D" id="3.40.50.620">
    <property type="entry name" value="HUPs"/>
    <property type="match status" value="1"/>
</dbReference>